<evidence type="ECO:0000313" key="3">
    <source>
        <dbReference type="Proteomes" id="UP000314294"/>
    </source>
</evidence>
<evidence type="ECO:0000256" key="1">
    <source>
        <dbReference type="SAM" id="MobiDB-lite"/>
    </source>
</evidence>
<feature type="region of interest" description="Disordered" evidence="1">
    <location>
        <begin position="43"/>
        <end position="84"/>
    </location>
</feature>
<proteinExistence type="predicted"/>
<keyword evidence="3" id="KW-1185">Reference proteome</keyword>
<dbReference type="Proteomes" id="UP000314294">
    <property type="component" value="Unassembled WGS sequence"/>
</dbReference>
<dbReference type="AlphaFoldDB" id="A0A4Z2JDW9"/>
<reference evidence="2 3" key="1">
    <citation type="submission" date="2019-03" db="EMBL/GenBank/DDBJ databases">
        <title>First draft genome of Liparis tanakae, snailfish: a comprehensive survey of snailfish specific genes.</title>
        <authorList>
            <person name="Kim W."/>
            <person name="Song I."/>
            <person name="Jeong J.-H."/>
            <person name="Kim D."/>
            <person name="Kim S."/>
            <person name="Ryu S."/>
            <person name="Song J.Y."/>
            <person name="Lee S.K."/>
        </authorList>
    </citation>
    <scope>NUCLEOTIDE SEQUENCE [LARGE SCALE GENOMIC DNA]</scope>
    <source>
        <tissue evidence="2">Muscle</tissue>
    </source>
</reference>
<organism evidence="2 3">
    <name type="scientific">Liparis tanakae</name>
    <name type="common">Tanaka's snailfish</name>
    <dbReference type="NCBI Taxonomy" id="230148"/>
    <lineage>
        <taxon>Eukaryota</taxon>
        <taxon>Metazoa</taxon>
        <taxon>Chordata</taxon>
        <taxon>Craniata</taxon>
        <taxon>Vertebrata</taxon>
        <taxon>Euteleostomi</taxon>
        <taxon>Actinopterygii</taxon>
        <taxon>Neopterygii</taxon>
        <taxon>Teleostei</taxon>
        <taxon>Neoteleostei</taxon>
        <taxon>Acanthomorphata</taxon>
        <taxon>Eupercaria</taxon>
        <taxon>Perciformes</taxon>
        <taxon>Cottioidei</taxon>
        <taxon>Cottales</taxon>
        <taxon>Liparidae</taxon>
        <taxon>Liparis</taxon>
    </lineage>
</organism>
<comment type="caution">
    <text evidence="2">The sequence shown here is derived from an EMBL/GenBank/DDBJ whole genome shotgun (WGS) entry which is preliminary data.</text>
</comment>
<feature type="compositionally biased region" description="Low complexity" evidence="1">
    <location>
        <begin position="69"/>
        <end position="83"/>
    </location>
</feature>
<accession>A0A4Z2JDW9</accession>
<gene>
    <name evidence="2" type="ORF">EYF80_001201</name>
</gene>
<name>A0A4Z2JDW9_9TELE</name>
<feature type="compositionally biased region" description="Basic and acidic residues" evidence="1">
    <location>
        <begin position="43"/>
        <end position="64"/>
    </location>
</feature>
<sequence length="108" mass="11849">MNNVTISLEKGKHRLAKQREKAPNQGEGDTCCEGRTLAAACEHRGSKEISPRCPHGTRDGDEWLHVPPSSSSSSSSSSFSSSSGNRIFYRRVVDEVARAHDQKPARKL</sequence>
<dbReference type="EMBL" id="SRLO01000005">
    <property type="protein sequence ID" value="TNN88419.1"/>
    <property type="molecule type" value="Genomic_DNA"/>
</dbReference>
<feature type="region of interest" description="Disordered" evidence="1">
    <location>
        <begin position="1"/>
        <end position="31"/>
    </location>
</feature>
<evidence type="ECO:0000313" key="2">
    <source>
        <dbReference type="EMBL" id="TNN88419.1"/>
    </source>
</evidence>
<protein>
    <submittedName>
        <fullName evidence="2">Uncharacterized protein</fullName>
    </submittedName>
</protein>